<protein>
    <submittedName>
        <fullName evidence="1">Uncharacterized protein</fullName>
    </submittedName>
</protein>
<dbReference type="EMBL" id="LR798325">
    <property type="protein sequence ID" value="CAB5224247.1"/>
    <property type="molecule type" value="Genomic_DNA"/>
</dbReference>
<gene>
    <name evidence="1" type="ORF">UFOVP391_41</name>
</gene>
<organism evidence="1">
    <name type="scientific">uncultured Caudovirales phage</name>
    <dbReference type="NCBI Taxonomy" id="2100421"/>
    <lineage>
        <taxon>Viruses</taxon>
        <taxon>Duplodnaviria</taxon>
        <taxon>Heunggongvirae</taxon>
        <taxon>Uroviricota</taxon>
        <taxon>Caudoviricetes</taxon>
        <taxon>Peduoviridae</taxon>
        <taxon>Maltschvirus</taxon>
        <taxon>Maltschvirus maltsch</taxon>
    </lineage>
</organism>
<accession>A0A6J7X1F0</accession>
<reference evidence="1" key="1">
    <citation type="submission" date="2020-05" db="EMBL/GenBank/DDBJ databases">
        <authorList>
            <person name="Chiriac C."/>
            <person name="Salcher M."/>
            <person name="Ghai R."/>
            <person name="Kavagutti S V."/>
        </authorList>
    </citation>
    <scope>NUCLEOTIDE SEQUENCE</scope>
</reference>
<evidence type="ECO:0000313" key="1">
    <source>
        <dbReference type="EMBL" id="CAB5224247.1"/>
    </source>
</evidence>
<sequence length="105" mass="12635">MKSTANKYWFDEVASNASANSIIVDVYTLQDDEHIGTIQLNYNFDKRNNYEEWKIDTTEWHKDLTLKECDEAMQELVDNASENFHEFAFECYNYDPRDDDEWWCI</sequence>
<proteinExistence type="predicted"/>
<name>A0A6J7X1F0_9CAUD</name>